<gene>
    <name evidence="3" type="ORF">PLEPLA_LOCUS9795</name>
</gene>
<dbReference type="GO" id="GO:0016192">
    <property type="term" value="P:vesicle-mediated transport"/>
    <property type="evidence" value="ECO:0007669"/>
    <property type="project" value="InterPro"/>
</dbReference>
<dbReference type="AlphaFoldDB" id="A0A9N7YD35"/>
<accession>A0A9N7YD35</accession>
<evidence type="ECO:0000313" key="4">
    <source>
        <dbReference type="Proteomes" id="UP001153269"/>
    </source>
</evidence>
<dbReference type="EMBL" id="CADEAL010000553">
    <property type="protein sequence ID" value="CAB1421907.1"/>
    <property type="molecule type" value="Genomic_DNA"/>
</dbReference>
<name>A0A9N7YD35_PLEPL</name>
<evidence type="ECO:0000313" key="3">
    <source>
        <dbReference type="EMBL" id="CAB1421907.1"/>
    </source>
</evidence>
<dbReference type="Proteomes" id="UP001153269">
    <property type="component" value="Unassembled WGS sequence"/>
</dbReference>
<organism evidence="3 4">
    <name type="scientific">Pleuronectes platessa</name>
    <name type="common">European plaice</name>
    <dbReference type="NCBI Taxonomy" id="8262"/>
    <lineage>
        <taxon>Eukaryota</taxon>
        <taxon>Metazoa</taxon>
        <taxon>Chordata</taxon>
        <taxon>Craniata</taxon>
        <taxon>Vertebrata</taxon>
        <taxon>Euteleostomi</taxon>
        <taxon>Actinopterygii</taxon>
        <taxon>Neopterygii</taxon>
        <taxon>Teleostei</taxon>
        <taxon>Neoteleostei</taxon>
        <taxon>Acanthomorphata</taxon>
        <taxon>Carangaria</taxon>
        <taxon>Pleuronectiformes</taxon>
        <taxon>Pleuronectoidei</taxon>
        <taxon>Pleuronectidae</taxon>
        <taxon>Pleuronectes</taxon>
    </lineage>
</organism>
<dbReference type="InterPro" id="IPR001619">
    <property type="entry name" value="Sec1-like"/>
</dbReference>
<evidence type="ECO:0008006" key="5">
    <source>
        <dbReference type="Google" id="ProtNLM"/>
    </source>
</evidence>
<evidence type="ECO:0000256" key="2">
    <source>
        <dbReference type="ARBA" id="ARBA00022927"/>
    </source>
</evidence>
<reference evidence="3" key="1">
    <citation type="submission" date="2020-03" db="EMBL/GenBank/DDBJ databases">
        <authorList>
            <person name="Weist P."/>
        </authorList>
    </citation>
    <scope>NUCLEOTIDE SEQUENCE</scope>
</reference>
<comment type="caution">
    <text evidence="3">The sequence shown here is derived from an EMBL/GenBank/DDBJ whole genome shotgun (WGS) entry which is preliminary data.</text>
</comment>
<dbReference type="InterPro" id="IPR036045">
    <property type="entry name" value="Sec1-like_sf"/>
</dbReference>
<sequence>MCPGLHHLSLTNTARPPPFLFPLSVVLSARMMRNLSSVACVSGDAIEDKLDPKLYPYISQRQVSSKASAPSSARYGNWHKNRGPTEIKTGPRIIIFIIGGMTYSEMRCVYEVTQANGKWEALIGSTHILTPPKYLKELQHPDFLDPNAAPEGTEETPAE</sequence>
<dbReference type="Pfam" id="PF00995">
    <property type="entry name" value="Sec1"/>
    <property type="match status" value="1"/>
</dbReference>
<protein>
    <recommendedName>
        <fullName evidence="5">Syntaxin binding protein 1</fullName>
    </recommendedName>
</protein>
<evidence type="ECO:0000256" key="1">
    <source>
        <dbReference type="ARBA" id="ARBA00009884"/>
    </source>
</evidence>
<dbReference type="SUPFAM" id="SSF56815">
    <property type="entry name" value="Sec1/munc18-like (SM) proteins"/>
    <property type="match status" value="1"/>
</dbReference>
<dbReference type="InterPro" id="IPR027482">
    <property type="entry name" value="Sec1-like_dom2"/>
</dbReference>
<comment type="similarity">
    <text evidence="1">Belongs to the STXBP/unc-18/SEC1 family.</text>
</comment>
<dbReference type="GO" id="GO:0015031">
    <property type="term" value="P:protein transport"/>
    <property type="evidence" value="ECO:0007669"/>
    <property type="project" value="UniProtKB-KW"/>
</dbReference>
<dbReference type="Gene3D" id="3.40.50.1910">
    <property type="match status" value="1"/>
</dbReference>
<proteinExistence type="inferred from homology"/>
<keyword evidence="2" id="KW-0813">Transport</keyword>
<dbReference type="PANTHER" id="PTHR11679">
    <property type="entry name" value="VESICLE PROTEIN SORTING-ASSOCIATED"/>
    <property type="match status" value="1"/>
</dbReference>
<keyword evidence="4" id="KW-1185">Reference proteome</keyword>
<keyword evidence="2" id="KW-0653">Protein transport</keyword>